<evidence type="ECO:0000313" key="3">
    <source>
        <dbReference type="Proteomes" id="UP001362999"/>
    </source>
</evidence>
<evidence type="ECO:0000256" key="1">
    <source>
        <dbReference type="SAM" id="MobiDB-lite"/>
    </source>
</evidence>
<gene>
    <name evidence="2" type="ORF">R3P38DRAFT_2848594</name>
</gene>
<feature type="compositionally biased region" description="Basic and acidic residues" evidence="1">
    <location>
        <begin position="52"/>
        <end position="69"/>
    </location>
</feature>
<organism evidence="2 3">
    <name type="scientific">Favolaschia claudopus</name>
    <dbReference type="NCBI Taxonomy" id="2862362"/>
    <lineage>
        <taxon>Eukaryota</taxon>
        <taxon>Fungi</taxon>
        <taxon>Dikarya</taxon>
        <taxon>Basidiomycota</taxon>
        <taxon>Agaricomycotina</taxon>
        <taxon>Agaricomycetes</taxon>
        <taxon>Agaricomycetidae</taxon>
        <taxon>Agaricales</taxon>
        <taxon>Marasmiineae</taxon>
        <taxon>Mycenaceae</taxon>
        <taxon>Favolaschia</taxon>
    </lineage>
</organism>
<accession>A0AAW0DWR4</accession>
<evidence type="ECO:0000313" key="2">
    <source>
        <dbReference type="EMBL" id="KAK7055706.1"/>
    </source>
</evidence>
<dbReference type="AlphaFoldDB" id="A0AAW0DWR4"/>
<feature type="region of interest" description="Disordered" evidence="1">
    <location>
        <begin position="1"/>
        <end position="38"/>
    </location>
</feature>
<sequence length="400" mass="45079">MATSPRRSVPRERRSVPRAPAEIENSPGPSTAPSTTESQLVALLTDARREADALRRELSDERKKTDTYHRQLQALSNKSPNQEVRVLEERLARAEAALEDAESRSRFVERHWLQVERYLTMMQHQAADSRASFTRLMEQGEGILVPPNGSPPTQREIPPRLHNSSSGPGHYDPSQSNHRRRSSSTTISPRSPVYVRSAPLIPPRRHPSPPPRSPVGADEGRWHNIERGDRSPPYKRQHVWRSDDSRPQYSRAPSSPSLHRAPASPPAPTREPDPRYPSREYRPPPPPLPRVHTPPPPQPYQPSEALRSYDARNPPLQFIPHRHPPVPPRPISPPVPQPPPRTGSAADASHQYQHRFHLNAGSSGNAPRRPVRPGAYETMVFALDESSDPPPLTQGRREEY</sequence>
<feature type="compositionally biased region" description="Pro residues" evidence="1">
    <location>
        <begin position="325"/>
        <end position="341"/>
    </location>
</feature>
<reference evidence="2 3" key="1">
    <citation type="journal article" date="2024" name="J Genomics">
        <title>Draft genome sequencing and assembly of Favolaschia claudopus CIRM-BRFM 2984 isolated from oak limbs.</title>
        <authorList>
            <person name="Navarro D."/>
            <person name="Drula E."/>
            <person name="Chaduli D."/>
            <person name="Cazenave R."/>
            <person name="Ahrendt S."/>
            <person name="Wang J."/>
            <person name="Lipzen A."/>
            <person name="Daum C."/>
            <person name="Barry K."/>
            <person name="Grigoriev I.V."/>
            <person name="Favel A."/>
            <person name="Rosso M.N."/>
            <person name="Martin F."/>
        </authorList>
    </citation>
    <scope>NUCLEOTIDE SEQUENCE [LARGE SCALE GENOMIC DNA]</scope>
    <source>
        <strain evidence="2 3">CIRM-BRFM 2984</strain>
    </source>
</reference>
<dbReference type="EMBL" id="JAWWNJ010000005">
    <property type="protein sequence ID" value="KAK7055706.1"/>
    <property type="molecule type" value="Genomic_DNA"/>
</dbReference>
<dbReference type="PRINTS" id="PR01217">
    <property type="entry name" value="PRICHEXTENSN"/>
</dbReference>
<feature type="region of interest" description="Disordered" evidence="1">
    <location>
        <begin position="52"/>
        <end position="81"/>
    </location>
</feature>
<feature type="compositionally biased region" description="Low complexity" evidence="1">
    <location>
        <begin position="183"/>
        <end position="192"/>
    </location>
</feature>
<proteinExistence type="predicted"/>
<feature type="compositionally biased region" description="Polar residues" evidence="1">
    <location>
        <begin position="247"/>
        <end position="257"/>
    </location>
</feature>
<protein>
    <submittedName>
        <fullName evidence="2">Uncharacterized protein</fullName>
    </submittedName>
</protein>
<feature type="region of interest" description="Disordered" evidence="1">
    <location>
        <begin position="142"/>
        <end position="374"/>
    </location>
</feature>
<keyword evidence="3" id="KW-1185">Reference proteome</keyword>
<feature type="compositionally biased region" description="Polar residues" evidence="1">
    <location>
        <begin position="27"/>
        <end position="38"/>
    </location>
</feature>
<feature type="compositionally biased region" description="Pro residues" evidence="1">
    <location>
        <begin position="283"/>
        <end position="300"/>
    </location>
</feature>
<comment type="caution">
    <text evidence="2">The sequence shown here is derived from an EMBL/GenBank/DDBJ whole genome shotgun (WGS) entry which is preliminary data.</text>
</comment>
<feature type="compositionally biased region" description="Basic and acidic residues" evidence="1">
    <location>
        <begin position="270"/>
        <end position="282"/>
    </location>
</feature>
<feature type="compositionally biased region" description="Basic and acidic residues" evidence="1">
    <location>
        <begin position="218"/>
        <end position="232"/>
    </location>
</feature>
<dbReference type="Proteomes" id="UP001362999">
    <property type="component" value="Unassembled WGS sequence"/>
</dbReference>
<name>A0AAW0DWR4_9AGAR</name>